<evidence type="ECO:0000256" key="1">
    <source>
        <dbReference type="ARBA" id="ARBA00022723"/>
    </source>
</evidence>
<proteinExistence type="predicted"/>
<evidence type="ECO:0000313" key="5">
    <source>
        <dbReference type="Proteomes" id="UP000542674"/>
    </source>
</evidence>
<dbReference type="PANTHER" id="PTHR45833">
    <property type="entry name" value="METHIONINE SYNTHASE"/>
    <property type="match status" value="1"/>
</dbReference>
<gene>
    <name evidence="4" type="ORF">F4559_003371</name>
</gene>
<dbReference type="Proteomes" id="UP000542674">
    <property type="component" value="Unassembled WGS sequence"/>
</dbReference>
<accession>A0A7W7T4S5</accession>
<dbReference type="InterPro" id="IPR050554">
    <property type="entry name" value="Met_Synthase/Corrinoid"/>
</dbReference>
<sequence length="336" mass="35308">MTTAHDIEEQLWGAVAAGDETAATDIVLTGLGGGLGAETLLLDVIGAVQFRVGAEWAANRLTVAQEHAATAINDRAVAALVGAVGRPAPHRRHVTVACLPGEWHALPARLLAEVLRLRGFRVDYLGAQVPTPHLVAHLHHTAPDVVALSGALATRLPTGHATIRACRSAGVPVVAGGSAFGVDGRHARVLGADLWALDARAAAQALEAPLPRPSPDEPDSLPHLADQEYTMVARTAGQLVKTTYTGLEQRIPGLRTADDAEREQVAEDIAHIVDFLATALYLDDTSLFADFLTWTAQVLAARGVDPAVLAPTVDILAAQLRDFPRASTLLEPGPAR</sequence>
<evidence type="ECO:0000313" key="4">
    <source>
        <dbReference type="EMBL" id="MBB4966012.1"/>
    </source>
</evidence>
<comment type="caution">
    <text evidence="4">The sequence shown here is derived from an EMBL/GenBank/DDBJ whole genome shotgun (WGS) entry which is preliminary data.</text>
</comment>
<dbReference type="GO" id="GO:0008705">
    <property type="term" value="F:methionine synthase activity"/>
    <property type="evidence" value="ECO:0007669"/>
    <property type="project" value="TreeGrafter"/>
</dbReference>
<dbReference type="CDD" id="cd02065">
    <property type="entry name" value="B12-binding_like"/>
    <property type="match status" value="1"/>
</dbReference>
<dbReference type="InterPro" id="IPR036724">
    <property type="entry name" value="Cobalamin-bd_sf"/>
</dbReference>
<dbReference type="Pfam" id="PF02310">
    <property type="entry name" value="B12-binding"/>
    <property type="match status" value="1"/>
</dbReference>
<dbReference type="Gene3D" id="3.40.50.280">
    <property type="entry name" value="Cobalamin-binding domain"/>
    <property type="match status" value="1"/>
</dbReference>
<keyword evidence="5" id="KW-1185">Reference proteome</keyword>
<keyword evidence="1" id="KW-0479">Metal-binding</keyword>
<dbReference type="Pfam" id="PF02607">
    <property type="entry name" value="B12-binding_2"/>
    <property type="match status" value="1"/>
</dbReference>
<evidence type="ECO:0000259" key="3">
    <source>
        <dbReference type="PROSITE" id="PS51332"/>
    </source>
</evidence>
<dbReference type="GO" id="GO:0050667">
    <property type="term" value="P:homocysteine metabolic process"/>
    <property type="evidence" value="ECO:0007669"/>
    <property type="project" value="TreeGrafter"/>
</dbReference>
<dbReference type="AlphaFoldDB" id="A0A7W7T4S5"/>
<reference evidence="4 5" key="1">
    <citation type="submission" date="2020-08" db="EMBL/GenBank/DDBJ databases">
        <title>Sequencing the genomes of 1000 actinobacteria strains.</title>
        <authorList>
            <person name="Klenk H.-P."/>
        </authorList>
    </citation>
    <scope>NUCLEOTIDE SEQUENCE [LARGE SCALE GENOMIC DNA]</scope>
    <source>
        <strain evidence="4 5">DSM 45084</strain>
    </source>
</reference>
<dbReference type="PANTHER" id="PTHR45833:SF1">
    <property type="entry name" value="METHIONINE SYNTHASE"/>
    <property type="match status" value="1"/>
</dbReference>
<dbReference type="GO" id="GO:0046872">
    <property type="term" value="F:metal ion binding"/>
    <property type="evidence" value="ECO:0007669"/>
    <property type="project" value="UniProtKB-KW"/>
</dbReference>
<dbReference type="GO" id="GO:0031419">
    <property type="term" value="F:cobalamin binding"/>
    <property type="evidence" value="ECO:0007669"/>
    <property type="project" value="InterPro"/>
</dbReference>
<dbReference type="SUPFAM" id="SSF52242">
    <property type="entry name" value="Cobalamin (vitamin B12)-binding domain"/>
    <property type="match status" value="1"/>
</dbReference>
<organism evidence="4 5">
    <name type="scientific">Saccharothrix violaceirubra</name>
    <dbReference type="NCBI Taxonomy" id="413306"/>
    <lineage>
        <taxon>Bacteria</taxon>
        <taxon>Bacillati</taxon>
        <taxon>Actinomycetota</taxon>
        <taxon>Actinomycetes</taxon>
        <taxon>Pseudonocardiales</taxon>
        <taxon>Pseudonocardiaceae</taxon>
        <taxon>Saccharothrix</taxon>
    </lineage>
</organism>
<dbReference type="RefSeq" id="WP_184669773.1">
    <property type="nucleotide sequence ID" value="NZ_BAABAI010000002.1"/>
</dbReference>
<dbReference type="PROSITE" id="PS51332">
    <property type="entry name" value="B12_BINDING"/>
    <property type="match status" value="1"/>
</dbReference>
<name>A0A7W7T4S5_9PSEU</name>
<protein>
    <submittedName>
        <fullName evidence="4">Methanogenic corrinoid protein MtbC1</fullName>
    </submittedName>
</protein>
<keyword evidence="2" id="KW-0170">Cobalt</keyword>
<dbReference type="EMBL" id="JACHJS010000001">
    <property type="protein sequence ID" value="MBB4966012.1"/>
    <property type="molecule type" value="Genomic_DNA"/>
</dbReference>
<dbReference type="InterPro" id="IPR006158">
    <property type="entry name" value="Cobalamin-bd"/>
</dbReference>
<dbReference type="GO" id="GO:0005829">
    <property type="term" value="C:cytosol"/>
    <property type="evidence" value="ECO:0007669"/>
    <property type="project" value="TreeGrafter"/>
</dbReference>
<dbReference type="GO" id="GO:0046653">
    <property type="term" value="P:tetrahydrofolate metabolic process"/>
    <property type="evidence" value="ECO:0007669"/>
    <property type="project" value="TreeGrafter"/>
</dbReference>
<dbReference type="Gene3D" id="1.10.1240.10">
    <property type="entry name" value="Methionine synthase domain"/>
    <property type="match status" value="1"/>
</dbReference>
<feature type="domain" description="B12-binding" evidence="3">
    <location>
        <begin position="91"/>
        <end position="217"/>
    </location>
</feature>
<dbReference type="InterPro" id="IPR003759">
    <property type="entry name" value="Cbl-bd_cap"/>
</dbReference>
<evidence type="ECO:0000256" key="2">
    <source>
        <dbReference type="ARBA" id="ARBA00023285"/>
    </source>
</evidence>
<dbReference type="InterPro" id="IPR036594">
    <property type="entry name" value="Meth_synthase_dom"/>
</dbReference>